<accession>A0AAE0MYA5</accession>
<evidence type="ECO:0000313" key="2">
    <source>
        <dbReference type="EMBL" id="KAK3360865.1"/>
    </source>
</evidence>
<gene>
    <name evidence="2" type="ORF">B0T24DRAFT_124129</name>
</gene>
<proteinExistence type="predicted"/>
<sequence>MGVGARLLGNSGVSFGLYFKMQHSIRQRLRRAGSGTPALLRWKHSLSWPRDGNMCKTHLERSTLPLEGPARLSSDRDSALDICPLRNRLRCTDQRPVSEREPRGQGDMSRLSCWDPASGRRLFSMSCHKRRAGQAKLLVIGLYLCLLLGCRKDFLAFASRVPQNCPSRRPSILPFAAPSFLPLRNKWLQIRVCPLVAAPSEPSADQRTRWRAPGISSTGTRHACRRP</sequence>
<reference evidence="2" key="1">
    <citation type="journal article" date="2023" name="Mol. Phylogenet. Evol.">
        <title>Genome-scale phylogeny and comparative genomics of the fungal order Sordariales.</title>
        <authorList>
            <person name="Hensen N."/>
            <person name="Bonometti L."/>
            <person name="Westerberg I."/>
            <person name="Brannstrom I.O."/>
            <person name="Guillou S."/>
            <person name="Cros-Aarteil S."/>
            <person name="Calhoun S."/>
            <person name="Haridas S."/>
            <person name="Kuo A."/>
            <person name="Mondo S."/>
            <person name="Pangilinan J."/>
            <person name="Riley R."/>
            <person name="LaButti K."/>
            <person name="Andreopoulos B."/>
            <person name="Lipzen A."/>
            <person name="Chen C."/>
            <person name="Yan M."/>
            <person name="Daum C."/>
            <person name="Ng V."/>
            <person name="Clum A."/>
            <person name="Steindorff A."/>
            <person name="Ohm R.A."/>
            <person name="Martin F."/>
            <person name="Silar P."/>
            <person name="Natvig D.O."/>
            <person name="Lalanne C."/>
            <person name="Gautier V."/>
            <person name="Ament-Velasquez S.L."/>
            <person name="Kruys A."/>
            <person name="Hutchinson M.I."/>
            <person name="Powell A.J."/>
            <person name="Barry K."/>
            <person name="Miller A.N."/>
            <person name="Grigoriev I.V."/>
            <person name="Debuchy R."/>
            <person name="Gladieux P."/>
            <person name="Hiltunen Thoren M."/>
            <person name="Johannesson H."/>
        </authorList>
    </citation>
    <scope>NUCLEOTIDE SEQUENCE</scope>
    <source>
        <strain evidence="2">CBS 958.72</strain>
    </source>
</reference>
<protein>
    <submittedName>
        <fullName evidence="2">Uncharacterized protein</fullName>
    </submittedName>
</protein>
<dbReference type="EMBL" id="JAULSN010000014">
    <property type="protein sequence ID" value="KAK3360865.1"/>
    <property type="molecule type" value="Genomic_DNA"/>
</dbReference>
<reference evidence="2" key="2">
    <citation type="submission" date="2023-06" db="EMBL/GenBank/DDBJ databases">
        <authorList>
            <consortium name="Lawrence Berkeley National Laboratory"/>
            <person name="Haridas S."/>
            <person name="Hensen N."/>
            <person name="Bonometti L."/>
            <person name="Westerberg I."/>
            <person name="Brannstrom I.O."/>
            <person name="Guillou S."/>
            <person name="Cros-Aarteil S."/>
            <person name="Calhoun S."/>
            <person name="Kuo A."/>
            <person name="Mondo S."/>
            <person name="Pangilinan J."/>
            <person name="Riley R."/>
            <person name="Labutti K."/>
            <person name="Andreopoulos B."/>
            <person name="Lipzen A."/>
            <person name="Chen C."/>
            <person name="Yanf M."/>
            <person name="Daum C."/>
            <person name="Ng V."/>
            <person name="Clum A."/>
            <person name="Steindorff A."/>
            <person name="Ohm R."/>
            <person name="Martin F."/>
            <person name="Silar P."/>
            <person name="Natvig D."/>
            <person name="Lalanne C."/>
            <person name="Gautier V."/>
            <person name="Ament-Velasquez S.L."/>
            <person name="Kruys A."/>
            <person name="Hutchinson M.I."/>
            <person name="Powell A.J."/>
            <person name="Barry K."/>
            <person name="Miller A.N."/>
            <person name="Grigoriev I.V."/>
            <person name="Debuchy R."/>
            <person name="Gladieux P."/>
            <person name="Thoren M.H."/>
            <person name="Johannesson H."/>
        </authorList>
    </citation>
    <scope>NUCLEOTIDE SEQUENCE</scope>
    <source>
        <strain evidence="2">CBS 958.72</strain>
    </source>
</reference>
<comment type="caution">
    <text evidence="2">The sequence shown here is derived from an EMBL/GenBank/DDBJ whole genome shotgun (WGS) entry which is preliminary data.</text>
</comment>
<evidence type="ECO:0000313" key="3">
    <source>
        <dbReference type="Proteomes" id="UP001287356"/>
    </source>
</evidence>
<organism evidence="2 3">
    <name type="scientific">Lasiosphaeria ovina</name>
    <dbReference type="NCBI Taxonomy" id="92902"/>
    <lineage>
        <taxon>Eukaryota</taxon>
        <taxon>Fungi</taxon>
        <taxon>Dikarya</taxon>
        <taxon>Ascomycota</taxon>
        <taxon>Pezizomycotina</taxon>
        <taxon>Sordariomycetes</taxon>
        <taxon>Sordariomycetidae</taxon>
        <taxon>Sordariales</taxon>
        <taxon>Lasiosphaeriaceae</taxon>
        <taxon>Lasiosphaeria</taxon>
    </lineage>
</organism>
<feature type="region of interest" description="Disordered" evidence="1">
    <location>
        <begin position="204"/>
        <end position="227"/>
    </location>
</feature>
<keyword evidence="3" id="KW-1185">Reference proteome</keyword>
<dbReference type="AlphaFoldDB" id="A0AAE0MYA5"/>
<name>A0AAE0MYA5_9PEZI</name>
<dbReference type="Proteomes" id="UP001287356">
    <property type="component" value="Unassembled WGS sequence"/>
</dbReference>
<evidence type="ECO:0000256" key="1">
    <source>
        <dbReference type="SAM" id="MobiDB-lite"/>
    </source>
</evidence>